<protein>
    <recommendedName>
        <fullName evidence="1">Transglutaminase-like domain-containing protein</fullName>
    </recommendedName>
</protein>
<name>A0A2P2DFW2_9LEPT</name>
<organism evidence="2 3">
    <name type="scientific">Leptospira ellinghausenii</name>
    <dbReference type="NCBI Taxonomy" id="1917822"/>
    <lineage>
        <taxon>Bacteria</taxon>
        <taxon>Pseudomonadati</taxon>
        <taxon>Spirochaetota</taxon>
        <taxon>Spirochaetia</taxon>
        <taxon>Leptospirales</taxon>
        <taxon>Leptospiraceae</taxon>
        <taxon>Leptospira</taxon>
    </lineage>
</organism>
<dbReference type="EMBL" id="BFAZ01000009">
    <property type="protein sequence ID" value="GBF43525.1"/>
    <property type="molecule type" value="Genomic_DNA"/>
</dbReference>
<dbReference type="SUPFAM" id="SSF54001">
    <property type="entry name" value="Cysteine proteinases"/>
    <property type="match status" value="1"/>
</dbReference>
<dbReference type="PANTHER" id="PTHR33490:SF1">
    <property type="entry name" value="SLL1233 PROTEIN"/>
    <property type="match status" value="1"/>
</dbReference>
<dbReference type="PANTHER" id="PTHR33490">
    <property type="entry name" value="BLR5614 PROTEIN-RELATED"/>
    <property type="match status" value="1"/>
</dbReference>
<sequence length="1085" mass="124230">MSIRVALTHITTYQYDKSISLSPHVIRLRPAPHTKNHIVSYSLNILPEQKFLNWQQDPFGNYLARLVFPEKTNILQVAVDLVTDLKVINPFDFFVEEYAENYPFSYDKILKKELTPYLKPKKPGKFLSAYLKSIKIEKKRVVEFLVALNAKVYNDIGYVIRMEPGVQSTEVTLSKRMGSCRDSAYLLVQILRHLGLAARFVSGYLIQLKADVKSLDGPSGTEVDFTDLHAWAEVYLPGAGWVGLDPTSGLFTGEGHIPLAATPEPESAGPIYGFAEKAKMEFSFSMHVERVLETPRVTLPYLEEDWNRILKLGDSINKRIKKNDIRLTIGGEPTFVSTENREAPEWNFDALGFEKYSKSEQLIKRLGKHFAEGGLLQYGQGKWYPGEPIPRWAMISYWRKDKEPLWTNPHLLADDRYTGSANTDDARKFVSSLVKYLNVSSSSVLPAYEDNLYYLWQESNLPEETETLLDNLNSYDVLERERIIRVLDQGLHKEVGYVLPLDYDAFQKVWVSDEWKFRRKKMFLIPGDSPIGLRLPLQSLGGKSYYTNPEDPFSPKSPLPKVKELSQYPLTMTNVSYPWGGVHTRTALCVEPRNGNLRVFLPPIQSLEGWLHLIYAIEQTALETDLPIVIEGYEAPKDPRLNRFKITPDPGVIEVNFHPSSQFEEIVEKTKILYEEAYQLRLTAEKFLIDGRHSGTGGGNHITLGGETASDSPFLRKPSLLRSVVSYWQNHPGLSYLFSGLFIGPTSQSPRVDEARNDSLHELKIAFQQIDSSKTTPPWLLDRLLRNILIDVTGNTHRTEISIDKLFDPGSPTGRLGLIEMRAFEMPPHFQMSVVQQAFMMAIICKFWEEPYYGNTINWNTELHDRYMLPYFVYRDFKEVIFDLQNQGFSFLSKDFDPFFEFRFPQYGVCYLDGMEIELRMALEPWNVLGEENTSQGTSRGVDSATERVQVKIKGFHPERYKLSCNGYEVPLQATSVQNEFVAGVRFKAWNPVFTLHPQLPSQQSLVFDVYDTWNHRSLGGCTYHVSHPGGLSYQTIPINAYEAESRRISRFWTHGHKIGKSLPPVRLENKAFPCTLDLRMVTSK</sequence>
<comment type="caution">
    <text evidence="2">The sequence shown here is derived from an EMBL/GenBank/DDBJ whole genome shotgun (WGS) entry which is preliminary data.</text>
</comment>
<dbReference type="AlphaFoldDB" id="A0A2P2DFW2"/>
<accession>A0A2P2DFW2</accession>
<gene>
    <name evidence="2" type="ORF">LPTSP2_28260</name>
</gene>
<dbReference type="Proteomes" id="UP000245206">
    <property type="component" value="Unassembled WGS sequence"/>
</dbReference>
<dbReference type="Pfam" id="PF09899">
    <property type="entry name" value="DUF2126"/>
    <property type="match status" value="1"/>
</dbReference>
<dbReference type="RefSeq" id="WP_108960438.1">
    <property type="nucleotide sequence ID" value="NZ_BFAZ01000009.1"/>
</dbReference>
<dbReference type="Pfam" id="PF08379">
    <property type="entry name" value="Bact_transglu_N"/>
    <property type="match status" value="1"/>
</dbReference>
<evidence type="ECO:0000259" key="1">
    <source>
        <dbReference type="SMART" id="SM00460"/>
    </source>
</evidence>
<dbReference type="OrthoDB" id="9804872at2"/>
<dbReference type="InterPro" id="IPR018667">
    <property type="entry name" value="DUF2126"/>
</dbReference>
<evidence type="ECO:0000313" key="3">
    <source>
        <dbReference type="Proteomes" id="UP000245206"/>
    </source>
</evidence>
<evidence type="ECO:0000313" key="2">
    <source>
        <dbReference type="EMBL" id="GBF43525.1"/>
    </source>
</evidence>
<dbReference type="InterPro" id="IPR038765">
    <property type="entry name" value="Papain-like_cys_pep_sf"/>
</dbReference>
<dbReference type="Pfam" id="PF01841">
    <property type="entry name" value="Transglut_core"/>
    <property type="match status" value="1"/>
</dbReference>
<dbReference type="SMART" id="SM00460">
    <property type="entry name" value="TGc"/>
    <property type="match status" value="1"/>
</dbReference>
<dbReference type="InterPro" id="IPR013589">
    <property type="entry name" value="Bac_transglu_N"/>
</dbReference>
<reference evidence="3" key="1">
    <citation type="journal article" date="2019" name="Microbiol. Immunol.">
        <title>Molecular and phenotypic characterization of Leptospira johnsonii sp. nov., Leptospira ellinghausenii sp. nov. and Leptospira ryugenii sp. nov. isolated from soil and water in Japan.</title>
        <authorList>
            <person name="Masuzawa T."/>
            <person name="Saito M."/>
            <person name="Nakao R."/>
            <person name="Nikaido Y."/>
            <person name="Matsumoto M."/>
            <person name="Ogawa M."/>
            <person name="Yokoyama M."/>
            <person name="Hidaka Y."/>
            <person name="Tomita J."/>
            <person name="Sakakibara K."/>
            <person name="Suzuki K."/>
            <person name="Yasuda S."/>
            <person name="Sato H."/>
            <person name="Yamaguchi M."/>
            <person name="Yoshida S.I."/>
            <person name="Koizumi N."/>
            <person name="Kawamura Y."/>
        </authorList>
    </citation>
    <scope>NUCLEOTIDE SEQUENCE [LARGE SCALE GENOMIC DNA]</scope>
    <source>
        <strain evidence="3">E18</strain>
    </source>
</reference>
<feature type="domain" description="Transglutaminase-like" evidence="1">
    <location>
        <begin position="172"/>
        <end position="248"/>
    </location>
</feature>
<dbReference type="Gene3D" id="3.10.620.30">
    <property type="match status" value="1"/>
</dbReference>
<dbReference type="InterPro" id="IPR002931">
    <property type="entry name" value="Transglutaminase-like"/>
</dbReference>
<keyword evidence="3" id="KW-1185">Reference proteome</keyword>
<proteinExistence type="predicted"/>